<evidence type="ECO:0000256" key="3">
    <source>
        <dbReference type="ARBA" id="ARBA00022824"/>
    </source>
</evidence>
<evidence type="ECO:0000256" key="2">
    <source>
        <dbReference type="ARBA" id="ARBA00022729"/>
    </source>
</evidence>
<dbReference type="HOGENOM" id="CLU_016834_2_1_1"/>
<dbReference type="Pfam" id="PF13015">
    <property type="entry name" value="PRKCSH_1"/>
    <property type="match status" value="1"/>
</dbReference>
<dbReference type="Pfam" id="PF12999">
    <property type="entry name" value="PRKCSH-like"/>
    <property type="match status" value="2"/>
</dbReference>
<protein>
    <recommendedName>
        <fullName evidence="1">Glucosidase 2 subunit beta</fullName>
    </recommendedName>
</protein>
<organism evidence="9">
    <name type="scientific">Blumeria graminis f. sp. tritici 96224</name>
    <dbReference type="NCBI Taxonomy" id="1268274"/>
    <lineage>
        <taxon>Eukaryota</taxon>
        <taxon>Fungi</taxon>
        <taxon>Dikarya</taxon>
        <taxon>Ascomycota</taxon>
        <taxon>Pezizomycotina</taxon>
        <taxon>Leotiomycetes</taxon>
        <taxon>Erysiphales</taxon>
        <taxon>Erysiphaceae</taxon>
        <taxon>Blumeria</taxon>
    </lineage>
</organism>
<dbReference type="GO" id="GO:0017177">
    <property type="term" value="C:glucosidase II complex"/>
    <property type="evidence" value="ECO:0007669"/>
    <property type="project" value="TreeGrafter"/>
</dbReference>
<accession>A0A061HFV7</accession>
<proteinExistence type="predicted"/>
<dbReference type="EMBL" id="KE375089">
    <property type="protein sequence ID" value="EPQ63938.1"/>
    <property type="molecule type" value="Genomic_DNA"/>
</dbReference>
<evidence type="ECO:0000259" key="7">
    <source>
        <dbReference type="PROSITE" id="PS51914"/>
    </source>
</evidence>
<dbReference type="Gene3D" id="2.70.130.10">
    <property type="entry name" value="Mannose-6-phosphate receptor binding domain"/>
    <property type="match status" value="1"/>
</dbReference>
<dbReference type="Proteomes" id="UP000053110">
    <property type="component" value="Unassembled WGS sequence"/>
</dbReference>
<feature type="chain" id="PRO_5044538793" description="Glucosidase 2 subunit beta" evidence="6">
    <location>
        <begin position="23"/>
        <end position="545"/>
    </location>
</feature>
<dbReference type="PANTHER" id="PTHR12630:SF1">
    <property type="entry name" value="GLUCOSIDASE 2 SUBUNIT BETA"/>
    <property type="match status" value="1"/>
</dbReference>
<dbReference type="InterPro" id="IPR009011">
    <property type="entry name" value="Man6P_isomerase_rcpt-bd_dom_sf"/>
</dbReference>
<dbReference type="PANTHER" id="PTHR12630">
    <property type="entry name" value="N-LINKED OLIGOSACCHARIDE PROCESSING"/>
    <property type="match status" value="1"/>
</dbReference>
<evidence type="ECO:0000313" key="10">
    <source>
        <dbReference type="Proteomes" id="UP000053110"/>
    </source>
</evidence>
<evidence type="ECO:0000313" key="8">
    <source>
        <dbReference type="EMBL" id="EPQ63938.1"/>
    </source>
</evidence>
<dbReference type="AlphaFoldDB" id="A0A061HFV7"/>
<sequence>MKQSKAWELLGALIIPLLTVQASRPRGVAPEFAKYFKSETTFSCILNPSISIKSHQVNDDYCDCPDGSDEPGTAACTVITALSPLRLATSNSLNSTLALPGFYCKNKGHRPANLAHTLVNDGVCDYETCCDGSDEWAGVGGVNCVDRCEEIGNEWRRLDAIKQKSLRNALQKRVLLVNEATALRASTETRINELELEIASKETNTSNLKKKLEDLERRDRSRAIKKSDKVSKAARLAALAKERVEKLRHALLGMVIRRDALTERIHNLESILTSLKEEYNPNFNDDGVKRAVKKWEDYAAAEIADRDEASEAEDKEMDQVLKEDSAEHGIHWEEWEIEEDEIDSISTFLLEWSRTKLYDLRSYLSSKGILPAVNLEASESKAVENARKIFQAAADELSEEQFSLGKEQADLTKDYGIDEVFRALKGRCIESGSGEYRYELCWLGEAKQKSNKGGSQTGIGTFTRFEKMVVDEEMSIDGKGLGKGERLVLKYENGQGCWNGPSRQTTVILGCAENDEIWKVYEAEKCMYRMHVGTPAVCGSIDAKK</sequence>
<keyword evidence="4" id="KW-1015">Disulfide bond</keyword>
<gene>
    <name evidence="8" type="ORF">BGT96224_4078</name>
    <name evidence="9" type="ORF">BGT96224V2_LOCUS4423</name>
</gene>
<evidence type="ECO:0000256" key="1">
    <source>
        <dbReference type="ARBA" id="ARBA00022387"/>
    </source>
</evidence>
<evidence type="ECO:0000256" key="4">
    <source>
        <dbReference type="ARBA" id="ARBA00023157"/>
    </source>
</evidence>
<dbReference type="InterPro" id="IPR044865">
    <property type="entry name" value="MRH_dom"/>
</dbReference>
<keyword evidence="2 6" id="KW-0732">Signal</keyword>
<keyword evidence="3" id="KW-0256">Endoplasmic reticulum</keyword>
<name>A0A061HFV7_BLUGR</name>
<feature type="signal peptide" evidence="6">
    <location>
        <begin position="1"/>
        <end position="22"/>
    </location>
</feature>
<evidence type="ECO:0000313" key="9">
    <source>
        <dbReference type="EMBL" id="SUZ11257.1"/>
    </source>
</evidence>
<dbReference type="InterPro" id="IPR028146">
    <property type="entry name" value="PRKCSH_N"/>
</dbReference>
<evidence type="ECO:0000256" key="5">
    <source>
        <dbReference type="SAM" id="Coils"/>
    </source>
</evidence>
<feature type="coiled-coil region" evidence="5">
    <location>
        <begin position="177"/>
        <end position="218"/>
    </location>
</feature>
<dbReference type="EMBL" id="UIGY01000117">
    <property type="protein sequence ID" value="SUZ11257.1"/>
    <property type="molecule type" value="Genomic_DNA"/>
</dbReference>
<dbReference type="GO" id="GO:0006491">
    <property type="term" value="P:N-glycan processing"/>
    <property type="evidence" value="ECO:0007669"/>
    <property type="project" value="TreeGrafter"/>
</dbReference>
<feature type="domain" description="MRH" evidence="7">
    <location>
        <begin position="426"/>
        <end position="540"/>
    </location>
</feature>
<evidence type="ECO:0000256" key="6">
    <source>
        <dbReference type="SAM" id="SignalP"/>
    </source>
</evidence>
<dbReference type="SUPFAM" id="SSF50911">
    <property type="entry name" value="Mannose 6-phosphate receptor domain"/>
    <property type="match status" value="1"/>
</dbReference>
<reference evidence="8" key="2">
    <citation type="submission" date="2013-01" db="EMBL/GenBank/DDBJ databases">
        <title>The wheat powdery mildew genome reveals unique evolution of an obligate biotroph.</title>
        <authorList>
            <person name="Oberhaensli S."/>
            <person name="Wicker T."/>
            <person name="Keller B."/>
        </authorList>
    </citation>
    <scope>NUCLEOTIDE SEQUENCE</scope>
    <source>
        <strain evidence="8">96224</strain>
    </source>
</reference>
<keyword evidence="5" id="KW-0175">Coiled coil</keyword>
<dbReference type="InterPro" id="IPR036607">
    <property type="entry name" value="PRKCSH"/>
</dbReference>
<reference evidence="9" key="3">
    <citation type="submission" date="2018-07" db="EMBL/GenBank/DDBJ databases">
        <authorList>
            <person name="Quirk P.G."/>
            <person name="Krulwich T.A."/>
        </authorList>
    </citation>
    <scope>NUCLEOTIDE SEQUENCE</scope>
    <source>
        <strain evidence="9">96224</strain>
    </source>
</reference>
<dbReference type="PROSITE" id="PS51914">
    <property type="entry name" value="MRH"/>
    <property type="match status" value="1"/>
</dbReference>
<dbReference type="OrthoDB" id="28322at2759"/>
<dbReference type="InterPro" id="IPR039794">
    <property type="entry name" value="Gtb1-like"/>
</dbReference>
<reference evidence="10" key="1">
    <citation type="journal article" date="2013" name="Nat. Genet.">
        <title>The wheat powdery mildew genome shows the unique evolution of an obligate biotroph.</title>
        <authorList>
            <person name="Wicker T."/>
            <person name="Oberhaensli S."/>
            <person name="Parlange F."/>
            <person name="Buchmann J.P."/>
            <person name="Shatalina M."/>
            <person name="Roffler S."/>
            <person name="Ben-David R."/>
            <person name="Dolezel J."/>
            <person name="Simkova H."/>
            <person name="Schulze-Lefert P."/>
            <person name="Spanu P.D."/>
            <person name="Bruggmann R."/>
            <person name="Amselem J."/>
            <person name="Quesneville H."/>
            <person name="Ver Loren van Themaat E."/>
            <person name="Paape T."/>
            <person name="Shimizu K.K."/>
            <person name="Keller B."/>
        </authorList>
    </citation>
    <scope>NUCLEOTIDE SEQUENCE [LARGE SCALE GENOMIC DNA]</scope>
    <source>
        <strain evidence="10">96224</strain>
    </source>
</reference>